<dbReference type="CDD" id="cd06664">
    <property type="entry name" value="IscU_like"/>
    <property type="match status" value="1"/>
</dbReference>
<dbReference type="EMBL" id="JASCXX010000016">
    <property type="protein sequence ID" value="MDI6450129.1"/>
    <property type="molecule type" value="Genomic_DNA"/>
</dbReference>
<dbReference type="GO" id="GO:0005506">
    <property type="term" value="F:iron ion binding"/>
    <property type="evidence" value="ECO:0007669"/>
    <property type="project" value="InterPro"/>
</dbReference>
<proteinExistence type="predicted"/>
<comment type="caution">
    <text evidence="2">The sequence shown here is derived from an EMBL/GenBank/DDBJ whole genome shotgun (WGS) entry which is preliminary data.</text>
</comment>
<feature type="domain" description="NIF system FeS cluster assembly NifU N-terminal" evidence="1">
    <location>
        <begin position="14"/>
        <end position="106"/>
    </location>
</feature>
<dbReference type="AlphaFoldDB" id="A0AAW6U366"/>
<dbReference type="RefSeq" id="WP_349245538.1">
    <property type="nucleotide sequence ID" value="NZ_JASCXX010000016.1"/>
</dbReference>
<dbReference type="GO" id="GO:0051536">
    <property type="term" value="F:iron-sulfur cluster binding"/>
    <property type="evidence" value="ECO:0007669"/>
    <property type="project" value="InterPro"/>
</dbReference>
<keyword evidence="3" id="KW-1185">Reference proteome</keyword>
<dbReference type="Pfam" id="PF01592">
    <property type="entry name" value="NifU_N"/>
    <property type="match status" value="1"/>
</dbReference>
<organism evidence="2 3">
    <name type="scientific">Anaerobaca lacustris</name>
    <dbReference type="NCBI Taxonomy" id="3044600"/>
    <lineage>
        <taxon>Bacteria</taxon>
        <taxon>Pseudomonadati</taxon>
        <taxon>Planctomycetota</taxon>
        <taxon>Phycisphaerae</taxon>
        <taxon>Sedimentisphaerales</taxon>
        <taxon>Anaerobacaceae</taxon>
        <taxon>Anaerobaca</taxon>
    </lineage>
</organism>
<dbReference type="Gene3D" id="3.90.1010.10">
    <property type="match status" value="1"/>
</dbReference>
<dbReference type="InterPro" id="IPR002871">
    <property type="entry name" value="NIF_FeS_clus_asmbl_NifU_N"/>
</dbReference>
<sequence length="113" mass="12772">MDDAFWGQMTDPSAGAWHTGPCGDTMEFYLVIEDDVIRKVRYHTDGCEFTRQCGRTVARCIQGKSLRNALSISVREVLDALPELPDAHRHCAVLAVMTFYKAIGHFWLEEAHS</sequence>
<dbReference type="GO" id="GO:0016226">
    <property type="term" value="P:iron-sulfur cluster assembly"/>
    <property type="evidence" value="ECO:0007669"/>
    <property type="project" value="InterPro"/>
</dbReference>
<protein>
    <submittedName>
        <fullName evidence="2">Iron-sulfur cluster assembly scaffold protein</fullName>
    </submittedName>
</protein>
<gene>
    <name evidence="2" type="ORF">QJ522_13805</name>
</gene>
<reference evidence="2" key="1">
    <citation type="submission" date="2023-05" db="EMBL/GenBank/DDBJ databases">
        <title>Anaerotaeda fermentans gen. nov., sp. nov., a novel anaerobic planctomycete of the new family within the order Sedimentisphaerales isolated from Taman Peninsula, Russia.</title>
        <authorList>
            <person name="Khomyakova M.A."/>
            <person name="Merkel A.Y."/>
            <person name="Slobodkin A.I."/>
        </authorList>
    </citation>
    <scope>NUCLEOTIDE SEQUENCE</scope>
    <source>
        <strain evidence="2">M17dextr</strain>
    </source>
</reference>
<evidence type="ECO:0000259" key="1">
    <source>
        <dbReference type="Pfam" id="PF01592"/>
    </source>
</evidence>
<name>A0AAW6U366_9BACT</name>
<dbReference type="SUPFAM" id="SSF82649">
    <property type="entry name" value="SufE/NifU"/>
    <property type="match status" value="1"/>
</dbReference>
<dbReference type="Proteomes" id="UP001431776">
    <property type="component" value="Unassembled WGS sequence"/>
</dbReference>
<accession>A0AAW6U366</accession>
<evidence type="ECO:0000313" key="3">
    <source>
        <dbReference type="Proteomes" id="UP001431776"/>
    </source>
</evidence>
<evidence type="ECO:0000313" key="2">
    <source>
        <dbReference type="EMBL" id="MDI6450129.1"/>
    </source>
</evidence>